<feature type="compositionally biased region" description="Pro residues" evidence="1">
    <location>
        <begin position="373"/>
        <end position="387"/>
    </location>
</feature>
<organism evidence="2 3">
    <name type="scientific">Pleurotus eryngii</name>
    <name type="common">Boletus of the steppes</name>
    <dbReference type="NCBI Taxonomy" id="5323"/>
    <lineage>
        <taxon>Eukaryota</taxon>
        <taxon>Fungi</taxon>
        <taxon>Dikarya</taxon>
        <taxon>Basidiomycota</taxon>
        <taxon>Agaricomycotina</taxon>
        <taxon>Agaricomycetes</taxon>
        <taxon>Agaricomycetidae</taxon>
        <taxon>Agaricales</taxon>
        <taxon>Pleurotineae</taxon>
        <taxon>Pleurotaceae</taxon>
        <taxon>Pleurotus</taxon>
    </lineage>
</organism>
<dbReference type="OrthoDB" id="3237250at2759"/>
<feature type="compositionally biased region" description="Basic and acidic residues" evidence="1">
    <location>
        <begin position="8"/>
        <end position="18"/>
    </location>
</feature>
<feature type="region of interest" description="Disordered" evidence="1">
    <location>
        <begin position="1"/>
        <end position="34"/>
    </location>
</feature>
<feature type="region of interest" description="Disordered" evidence="1">
    <location>
        <begin position="338"/>
        <end position="394"/>
    </location>
</feature>
<protein>
    <submittedName>
        <fullName evidence="2">Uncharacterized protein</fullName>
    </submittedName>
</protein>
<feature type="compositionally biased region" description="Gly residues" evidence="1">
    <location>
        <begin position="672"/>
        <end position="682"/>
    </location>
</feature>
<feature type="compositionally biased region" description="Acidic residues" evidence="1">
    <location>
        <begin position="964"/>
        <end position="975"/>
    </location>
</feature>
<feature type="region of interest" description="Disordered" evidence="1">
    <location>
        <begin position="646"/>
        <end position="687"/>
    </location>
</feature>
<accession>A0A9P6DBM6</accession>
<reference evidence="2" key="1">
    <citation type="submission" date="2020-11" db="EMBL/GenBank/DDBJ databases">
        <authorList>
            <consortium name="DOE Joint Genome Institute"/>
            <person name="Ahrendt S."/>
            <person name="Riley R."/>
            <person name="Andreopoulos W."/>
            <person name="Labutti K."/>
            <person name="Pangilinan J."/>
            <person name="Ruiz-Duenas F.J."/>
            <person name="Barrasa J.M."/>
            <person name="Sanchez-Garcia M."/>
            <person name="Camarero S."/>
            <person name="Miyauchi S."/>
            <person name="Serrano A."/>
            <person name="Linde D."/>
            <person name="Babiker R."/>
            <person name="Drula E."/>
            <person name="Ayuso-Fernandez I."/>
            <person name="Pacheco R."/>
            <person name="Padilla G."/>
            <person name="Ferreira P."/>
            <person name="Barriuso J."/>
            <person name="Kellner H."/>
            <person name="Castanera R."/>
            <person name="Alfaro M."/>
            <person name="Ramirez L."/>
            <person name="Pisabarro A.G."/>
            <person name="Kuo A."/>
            <person name="Tritt A."/>
            <person name="Lipzen A."/>
            <person name="He G."/>
            <person name="Yan M."/>
            <person name="Ng V."/>
            <person name="Cullen D."/>
            <person name="Martin F."/>
            <person name="Rosso M.-N."/>
            <person name="Henrissat B."/>
            <person name="Hibbett D."/>
            <person name="Martinez A.T."/>
            <person name="Grigoriev I.V."/>
        </authorList>
    </citation>
    <scope>NUCLEOTIDE SEQUENCE</scope>
    <source>
        <strain evidence="2">ATCC 90797</strain>
    </source>
</reference>
<proteinExistence type="predicted"/>
<dbReference type="Proteomes" id="UP000807025">
    <property type="component" value="Unassembled WGS sequence"/>
</dbReference>
<keyword evidence="3" id="KW-1185">Reference proteome</keyword>
<dbReference type="EMBL" id="MU154535">
    <property type="protein sequence ID" value="KAF9498772.1"/>
    <property type="molecule type" value="Genomic_DNA"/>
</dbReference>
<feature type="region of interest" description="Disordered" evidence="1">
    <location>
        <begin position="424"/>
        <end position="452"/>
    </location>
</feature>
<name>A0A9P6DBM6_PLEER</name>
<feature type="region of interest" description="Disordered" evidence="1">
    <location>
        <begin position="963"/>
        <end position="984"/>
    </location>
</feature>
<feature type="compositionally biased region" description="Polar residues" evidence="1">
    <location>
        <begin position="650"/>
        <end position="665"/>
    </location>
</feature>
<sequence length="1340" mass="150445">MTCEDDGGQWRRVADRKRVSGAGSRQQQEDSPKVEEAVGFARAFNIRWPRELAPTASIVALEPVGVLINSSIGRDGLGWKRRVPGRSETYWKAKAPKKWRTLIQTDADVQLKVCRLWADALHVFFGQTENLPASIKKGAVQALQQMRKINQAIWTLDSWCIAVKDSGLATMMTDVCQSCHLFKVQSPHVVETYRYNVWQETLGEILLNWTPHEMAERKIEAAPPEDPATERIACTAENILDLMCKHVEMVPRLSHPSAVFFLISDDNFLHAWEVWLEGALRHRNVETTNINLWYLHRALRGFNLESFAQTHVIPEQLKVILDETELLVCRNRFTMLASHRPSSTQHTGPPPQKKKRGNLDLPADTPEVSPLPSRSPSPSPSPCPNPPLHHIINSSDIPTYSLSELLEAPDLDPSQQFVMPKNLKNTSSEDEHLDPKAEEGSSSAKKPQYYHPDELKLKQIKPQPEVYKLCKRDVTLLVNDDRILVGAVKYNAFVDEMQVELDKHLSASSNLHDVQRGAGFRAFAWGSMKALGSQVPQGGNAGSGYGPYKNMDAREIDGIHCMFNHAKVADALIYTAQGLYKPVTKHVGKYFVAQGMDLMGSGGGNLYVCHNYCSHMHKDHDAKQEALQGGWGVYLQNGPNTLWLFDANHTHGSTMPSKSTSQQGGDPQEQGAEGGNGGGGGAQDQQFLGDQANALPPMFYSQQLQWIIVMPGEASTGCHVSYRHRDFQQALQYQQNSEEQNWGATNMDPQDTLVVASISPPTSQPLQLPLQTLHNGFQNELKVVKPYQLVPWIWTWIRGSLSPVKWHPPKTDMSMYCPTAPQIQKDLYTLPAYSPPPLPLPPSAASSPLIPEKCTRQRQGETMKFFFEQEQKWAENKAKHETPGKSVQWMDWLHAASKGSDPGKKGAWVFVWEQESGYDVQTYVSRSQVSTIWMSFLDLQRRYNFFRNKWNLCAAFDPHAIPNDEMDDGYDDQGYDDTPSVDSTTAYPTKLSDLPALSRLASSYEHLVQDPDYSPPGVSKSPAVPFETMLKSFFGFLPASPPSPPPPGTDLVPVSQVKGILSFSASNIKEHVLQSTIPFISALLAKPPTVHKSLDIHSESISTIDRARLPVSIRRWNLSKALDCRKYLKIQCVTNNKTPLWHVIVEHVAIALFCACFFPCHQVDEYVIVHYFADHGILFKTPMLHPVESIVPPQSNIGYNYCKDDYKPTHTDYAQYEAQRDVFLRTPHSRAAIMAGGIVWHLACDVVDIGDVLADDYAYVDDTLSDYELDLICGNYKVLIGTDDKQDADCSWWPEHWTFKDSSLDMHRFDQTFNLPSKVRERYDGGVGAKRDSALPGQEM</sequence>
<feature type="compositionally biased region" description="Basic and acidic residues" evidence="1">
    <location>
        <begin position="427"/>
        <end position="439"/>
    </location>
</feature>
<evidence type="ECO:0000313" key="2">
    <source>
        <dbReference type="EMBL" id="KAF9498772.1"/>
    </source>
</evidence>
<evidence type="ECO:0000313" key="3">
    <source>
        <dbReference type="Proteomes" id="UP000807025"/>
    </source>
</evidence>
<gene>
    <name evidence="2" type="ORF">BDN71DRAFT_1528278</name>
</gene>
<comment type="caution">
    <text evidence="2">The sequence shown here is derived from an EMBL/GenBank/DDBJ whole genome shotgun (WGS) entry which is preliminary data.</text>
</comment>
<evidence type="ECO:0000256" key="1">
    <source>
        <dbReference type="SAM" id="MobiDB-lite"/>
    </source>
</evidence>